<dbReference type="GO" id="GO:0004315">
    <property type="term" value="F:3-oxoacyl-[acyl-carrier-protein] synthase activity"/>
    <property type="evidence" value="ECO:0007669"/>
    <property type="project" value="TreeGrafter"/>
</dbReference>
<evidence type="ECO:0000256" key="2">
    <source>
        <dbReference type="ARBA" id="ARBA00022679"/>
    </source>
</evidence>
<dbReference type="InterPro" id="IPR016039">
    <property type="entry name" value="Thiolase-like"/>
</dbReference>
<dbReference type="Gene3D" id="3.40.47.10">
    <property type="match status" value="1"/>
</dbReference>
<evidence type="ECO:0000256" key="1">
    <source>
        <dbReference type="ARBA" id="ARBA00008467"/>
    </source>
</evidence>
<accession>A0A0C1L7T2</accession>
<evidence type="ECO:0000259" key="4">
    <source>
        <dbReference type="PROSITE" id="PS52004"/>
    </source>
</evidence>
<comment type="caution">
    <text evidence="5">The sequence shown here is derived from an EMBL/GenBank/DDBJ whole genome shotgun (WGS) entry which is preliminary data.</text>
</comment>
<reference evidence="5 6" key="1">
    <citation type="submission" date="2014-11" db="EMBL/GenBank/DDBJ databases">
        <title>Genome sequence of Flavihumibacter solisilvae 3-3.</title>
        <authorList>
            <person name="Zhou G."/>
            <person name="Li M."/>
            <person name="Wang G."/>
        </authorList>
    </citation>
    <scope>NUCLEOTIDE SEQUENCE [LARGE SCALE GENOMIC DNA]</scope>
    <source>
        <strain evidence="5 6">3-3</strain>
    </source>
</reference>
<dbReference type="GO" id="GO:0006633">
    <property type="term" value="P:fatty acid biosynthetic process"/>
    <property type="evidence" value="ECO:0007669"/>
    <property type="project" value="TreeGrafter"/>
</dbReference>
<dbReference type="RefSeq" id="WP_039137770.1">
    <property type="nucleotide sequence ID" value="NZ_JSVC01000005.1"/>
</dbReference>
<sequence>MCKVYVTGMGVVSALGLGKEENRSALLARKSGIGHAKYLNSSLVDKLPVAEVPFNTTAMLPLLHRQENLQQSRLVVLAALAIQEALCDRLGPSGKPSPLTGFINATTVGGMGDVEDVYDSLINPGIRDNLGAGDALDCAAGTEQLARHFGFTQFVSTISTACSSSANAIMYGARLIRHGIIDRAICGGVDTLTRFTLNGFNSLKNIDKQPCRPFDANRNGLNLGEGAAYLVLESEKSINITGATPLAILSGYCNFNEAFHPTAPSPEGEGAYHAMKGAIEAAGLETGSISWINAHGTATINNDEAEGAALLRLFGKEMPAFSSTKSFTGHTLAAAGAIEAVFSIMSIRHGEIYPVLHFNDPMPGLDLVPVTEVKTGIPVNHVLSNSFGFGGNNASLLFSKYA</sequence>
<feature type="domain" description="Ketosynthase family 3 (KS3)" evidence="4">
    <location>
        <begin position="1"/>
        <end position="400"/>
    </location>
</feature>
<comment type="similarity">
    <text evidence="1 3">Belongs to the thiolase-like superfamily. Beta-ketoacyl-ACP synthases family.</text>
</comment>
<organism evidence="5 6">
    <name type="scientific">Flavihumibacter solisilvae</name>
    <dbReference type="NCBI Taxonomy" id="1349421"/>
    <lineage>
        <taxon>Bacteria</taxon>
        <taxon>Pseudomonadati</taxon>
        <taxon>Bacteroidota</taxon>
        <taxon>Chitinophagia</taxon>
        <taxon>Chitinophagales</taxon>
        <taxon>Chitinophagaceae</taxon>
        <taxon>Flavihumibacter</taxon>
    </lineage>
</organism>
<protein>
    <recommendedName>
        <fullName evidence="4">Ketosynthase family 3 (KS3) domain-containing protein</fullName>
    </recommendedName>
</protein>
<dbReference type="AlphaFoldDB" id="A0A0C1L7T2"/>
<dbReference type="Proteomes" id="UP000031408">
    <property type="component" value="Unassembled WGS sequence"/>
</dbReference>
<dbReference type="Pfam" id="PF00109">
    <property type="entry name" value="ketoacyl-synt"/>
    <property type="match status" value="1"/>
</dbReference>
<dbReference type="PANTHER" id="PTHR11712">
    <property type="entry name" value="POLYKETIDE SYNTHASE-RELATED"/>
    <property type="match status" value="1"/>
</dbReference>
<dbReference type="EMBL" id="JSVC01000005">
    <property type="protein sequence ID" value="KIC95646.1"/>
    <property type="molecule type" value="Genomic_DNA"/>
</dbReference>
<evidence type="ECO:0000313" key="5">
    <source>
        <dbReference type="EMBL" id="KIC95646.1"/>
    </source>
</evidence>
<proteinExistence type="inferred from homology"/>
<gene>
    <name evidence="5" type="ORF">OI18_05190</name>
</gene>
<dbReference type="STRING" id="1349421.OI18_05190"/>
<dbReference type="CDD" id="cd00834">
    <property type="entry name" value="KAS_I_II"/>
    <property type="match status" value="1"/>
</dbReference>
<name>A0A0C1L7T2_9BACT</name>
<dbReference type="PROSITE" id="PS52004">
    <property type="entry name" value="KS3_2"/>
    <property type="match status" value="1"/>
</dbReference>
<evidence type="ECO:0000313" key="6">
    <source>
        <dbReference type="Proteomes" id="UP000031408"/>
    </source>
</evidence>
<keyword evidence="2 3" id="KW-0808">Transferase</keyword>
<dbReference type="InterPro" id="IPR014030">
    <property type="entry name" value="Ketoacyl_synth_N"/>
</dbReference>
<dbReference type="InterPro" id="IPR000794">
    <property type="entry name" value="Beta-ketoacyl_synthase"/>
</dbReference>
<keyword evidence="6" id="KW-1185">Reference proteome</keyword>
<dbReference type="SMART" id="SM00825">
    <property type="entry name" value="PKS_KS"/>
    <property type="match status" value="1"/>
</dbReference>
<dbReference type="InterPro" id="IPR020841">
    <property type="entry name" value="PKS_Beta-ketoAc_synthase_dom"/>
</dbReference>
<dbReference type="OrthoDB" id="9808669at2"/>
<dbReference type="PANTHER" id="PTHR11712:SF320">
    <property type="entry name" value="BETA-KETOACYL SYNTHASE"/>
    <property type="match status" value="1"/>
</dbReference>
<evidence type="ECO:0000256" key="3">
    <source>
        <dbReference type="RuleBase" id="RU003694"/>
    </source>
</evidence>
<dbReference type="GO" id="GO:0005829">
    <property type="term" value="C:cytosol"/>
    <property type="evidence" value="ECO:0007669"/>
    <property type="project" value="TreeGrafter"/>
</dbReference>
<dbReference type="InterPro" id="IPR014031">
    <property type="entry name" value="Ketoacyl_synth_C"/>
</dbReference>
<dbReference type="SUPFAM" id="SSF53901">
    <property type="entry name" value="Thiolase-like"/>
    <property type="match status" value="2"/>
</dbReference>
<dbReference type="Pfam" id="PF02801">
    <property type="entry name" value="Ketoacyl-synt_C"/>
    <property type="match status" value="1"/>
</dbReference>